<protein>
    <submittedName>
        <fullName evidence="5">Transketolase family protein</fullName>
    </submittedName>
</protein>
<dbReference type="AlphaFoldDB" id="A0AA86IXB3"/>
<dbReference type="Gene3D" id="3.40.50.970">
    <property type="match status" value="1"/>
</dbReference>
<dbReference type="KEGG" id="lto:RGQ30_02400"/>
<dbReference type="SUPFAM" id="SSF52922">
    <property type="entry name" value="TK C-terminal domain-like"/>
    <property type="match status" value="1"/>
</dbReference>
<dbReference type="Pfam" id="PF02780">
    <property type="entry name" value="Transketolase_C"/>
    <property type="match status" value="1"/>
</dbReference>
<keyword evidence="3" id="KW-0786">Thiamine pyrophosphate</keyword>
<dbReference type="SMART" id="SM00861">
    <property type="entry name" value="Transket_pyr"/>
    <property type="match status" value="1"/>
</dbReference>
<dbReference type="Proteomes" id="UP001329151">
    <property type="component" value="Chromosome"/>
</dbReference>
<dbReference type="CDD" id="cd07033">
    <property type="entry name" value="TPP_PYR_DXS_TK_like"/>
    <property type="match status" value="1"/>
</dbReference>
<dbReference type="InterPro" id="IPR029061">
    <property type="entry name" value="THDP-binding"/>
</dbReference>
<evidence type="ECO:0000256" key="3">
    <source>
        <dbReference type="ARBA" id="ARBA00023052"/>
    </source>
</evidence>
<dbReference type="PANTHER" id="PTHR43825">
    <property type="entry name" value="PYRUVATE DEHYDROGENASE E1 COMPONENT"/>
    <property type="match status" value="1"/>
</dbReference>
<dbReference type="Pfam" id="PF02779">
    <property type="entry name" value="Transket_pyr"/>
    <property type="match status" value="1"/>
</dbReference>
<dbReference type="InterPro" id="IPR033248">
    <property type="entry name" value="Transketolase_C"/>
</dbReference>
<reference evidence="5 6" key="1">
    <citation type="submission" date="2023-10" db="EMBL/GenBank/DDBJ databases">
        <title>Complete Genome Sequence of Limnobacter thiooxidans CS-K2T, Isolated from freshwater lake sediments in Bavaria, Germany.</title>
        <authorList>
            <person name="Naruki M."/>
            <person name="Watanabe A."/>
            <person name="Warashina T."/>
            <person name="Morita T."/>
            <person name="Arakawa K."/>
        </authorList>
    </citation>
    <scope>NUCLEOTIDE SEQUENCE [LARGE SCALE GENOMIC DNA]</scope>
    <source>
        <strain evidence="5 6">CS-K2</strain>
    </source>
</reference>
<evidence type="ECO:0000313" key="6">
    <source>
        <dbReference type="Proteomes" id="UP001329151"/>
    </source>
</evidence>
<proteinExistence type="inferred from homology"/>
<comment type="similarity">
    <text evidence="2">Belongs to the transketolase family.</text>
</comment>
<dbReference type="RefSeq" id="WP_130557029.1">
    <property type="nucleotide sequence ID" value="NZ_AP028947.1"/>
</dbReference>
<dbReference type="Gene3D" id="3.40.50.920">
    <property type="match status" value="1"/>
</dbReference>
<dbReference type="SUPFAM" id="SSF52518">
    <property type="entry name" value="Thiamin diphosphate-binding fold (THDP-binding)"/>
    <property type="match status" value="1"/>
</dbReference>
<dbReference type="InterPro" id="IPR051157">
    <property type="entry name" value="PDH/Transketolase"/>
</dbReference>
<comment type="cofactor">
    <cofactor evidence="1">
        <name>thiamine diphosphate</name>
        <dbReference type="ChEBI" id="CHEBI:58937"/>
    </cofactor>
</comment>
<evidence type="ECO:0000256" key="1">
    <source>
        <dbReference type="ARBA" id="ARBA00001964"/>
    </source>
</evidence>
<dbReference type="EMBL" id="AP028947">
    <property type="protein sequence ID" value="BET24739.1"/>
    <property type="molecule type" value="Genomic_DNA"/>
</dbReference>
<organism evidence="5 6">
    <name type="scientific">Limnobacter thiooxidans</name>
    <dbReference type="NCBI Taxonomy" id="131080"/>
    <lineage>
        <taxon>Bacteria</taxon>
        <taxon>Pseudomonadati</taxon>
        <taxon>Pseudomonadota</taxon>
        <taxon>Betaproteobacteria</taxon>
        <taxon>Burkholderiales</taxon>
        <taxon>Burkholderiaceae</taxon>
        <taxon>Limnobacter</taxon>
    </lineage>
</organism>
<feature type="domain" description="Transketolase-like pyrimidine-binding" evidence="4">
    <location>
        <begin position="1"/>
        <end position="164"/>
    </location>
</feature>
<accession>A0AA86IXB3</accession>
<sequence>MRAAFSDSLVALAKKDPKVLLLTGDHGYALFDAFRKECPAQYINAGIAEQNMVGMAAGLARMGFKPFVYGLAAFIPVRVVEQIKLDIAHDNLPVVLLGDGAGFVYSHLGTSHQSTEDIACTRAIPNLTVLSPADRFEQTLCMQWAYECTGPVYMRMGKSDRGDVHREPLQAPLGALLPLHEQAGADIALIATGSMVKTARELLEKTLPGASVYSVPAIKPINTQALADVCNQHRLLITLEEHHTDGGLGSLVCEVSSTHAPRRVLRIGVQDRFSHGCGTYAYLLKEHGIDVDSIEKQITAFVQANPK</sequence>
<name>A0AA86IXB3_9BURK</name>
<evidence type="ECO:0000256" key="2">
    <source>
        <dbReference type="ARBA" id="ARBA00007131"/>
    </source>
</evidence>
<dbReference type="InterPro" id="IPR009014">
    <property type="entry name" value="Transketo_C/PFOR_II"/>
</dbReference>
<evidence type="ECO:0000313" key="5">
    <source>
        <dbReference type="EMBL" id="BET24739.1"/>
    </source>
</evidence>
<dbReference type="PANTHER" id="PTHR43825:SF5">
    <property type="entry name" value="HYPOTHETICAL TRANSKETOLASE FAMILY PROTEIN"/>
    <property type="match status" value="1"/>
</dbReference>
<evidence type="ECO:0000259" key="4">
    <source>
        <dbReference type="SMART" id="SM00861"/>
    </source>
</evidence>
<dbReference type="InterPro" id="IPR005475">
    <property type="entry name" value="Transketolase-like_Pyr-bd"/>
</dbReference>
<dbReference type="FunFam" id="3.40.50.970:FF:000129">
    <property type="entry name" value="Transketolase"/>
    <property type="match status" value="1"/>
</dbReference>
<keyword evidence="6" id="KW-1185">Reference proteome</keyword>
<gene>
    <name evidence="5" type="ORF">RGQ30_02400</name>
</gene>